<dbReference type="PANTHER" id="PTHR43884:SF12">
    <property type="entry name" value="ISOVALERYL-COA DEHYDROGENASE, MITOCHONDRIAL-RELATED"/>
    <property type="match status" value="1"/>
</dbReference>
<organism evidence="7 8">
    <name type="scientific">Haloactinomyces albus</name>
    <dbReference type="NCBI Taxonomy" id="1352928"/>
    <lineage>
        <taxon>Bacteria</taxon>
        <taxon>Bacillati</taxon>
        <taxon>Actinomycetota</taxon>
        <taxon>Actinomycetes</taxon>
        <taxon>Actinopolysporales</taxon>
        <taxon>Actinopolysporaceae</taxon>
        <taxon>Haloactinomyces</taxon>
    </lineage>
</organism>
<dbReference type="PIRSF" id="PIRSF016578">
    <property type="entry name" value="HsaA"/>
    <property type="match status" value="1"/>
</dbReference>
<gene>
    <name evidence="7" type="ORF">JOF55_004556</name>
</gene>
<dbReference type="InterPro" id="IPR036250">
    <property type="entry name" value="AcylCo_DH-like_C"/>
</dbReference>
<evidence type="ECO:0000256" key="1">
    <source>
        <dbReference type="ARBA" id="ARBA00001974"/>
    </source>
</evidence>
<accession>A0AAE4CNF4</accession>
<feature type="domain" description="Acyl-CoA dehydrogenase/oxidase C-terminal" evidence="5">
    <location>
        <begin position="213"/>
        <end position="348"/>
    </location>
</feature>
<evidence type="ECO:0000256" key="2">
    <source>
        <dbReference type="ARBA" id="ARBA00009347"/>
    </source>
</evidence>
<reference evidence="7" key="1">
    <citation type="submission" date="2023-07" db="EMBL/GenBank/DDBJ databases">
        <title>Sequencing the genomes of 1000 actinobacteria strains.</title>
        <authorList>
            <person name="Klenk H.-P."/>
        </authorList>
    </citation>
    <scope>NUCLEOTIDE SEQUENCE</scope>
    <source>
        <strain evidence="7">DSM 45977</strain>
    </source>
</reference>
<keyword evidence="4" id="KW-0274">FAD</keyword>
<dbReference type="GO" id="GO:0050660">
    <property type="term" value="F:flavin adenine dinucleotide binding"/>
    <property type="evidence" value="ECO:0007669"/>
    <property type="project" value="InterPro"/>
</dbReference>
<evidence type="ECO:0000256" key="3">
    <source>
        <dbReference type="ARBA" id="ARBA00022630"/>
    </source>
</evidence>
<dbReference type="Pfam" id="PF00441">
    <property type="entry name" value="Acyl-CoA_dh_1"/>
    <property type="match status" value="1"/>
</dbReference>
<sequence>MSYSDDLARVIRTVIEPAARHVDDHATFPRAAVTALGRAGILGLTVPARYGGGGKGLAEAVHVLEQVGRACGSTAAVLQAHFAATAVLTEYGAPTVLEDIAAGRHLATPALSEFGEQQLLAPGRPPSTHGGVVDLHARKSWVIAAGEADSYVWSSGAFGGNGSSTVWMVPAEAPGLCVPDTRDGVGLRGSSSATVTADPAQVPSSAMLGADGAGTDIVQATVLPWSLALNAAMALGSMEAVIRRSVECVTGPQPSWTRWQTSPAHQIEVRADVARMKAKARVVRVALNDAVQAAVWRDEDFSVRLLETMPTAADAAVQVAELGMKVCGQSAFRKDIGIERRFRDAHTAGYGHLTTDTVLDLLGRTACGIPWQDGVLEAG</sequence>
<protein>
    <submittedName>
        <fullName evidence="7">Alkylation response protein AidB-like acyl-CoA dehydrogenase</fullName>
    </submittedName>
</protein>
<dbReference type="EMBL" id="JAVDXW010000001">
    <property type="protein sequence ID" value="MDR7304375.1"/>
    <property type="molecule type" value="Genomic_DNA"/>
</dbReference>
<comment type="caution">
    <text evidence="7">The sequence shown here is derived from an EMBL/GenBank/DDBJ whole genome shotgun (WGS) entry which is preliminary data.</text>
</comment>
<evidence type="ECO:0000256" key="4">
    <source>
        <dbReference type="ARBA" id="ARBA00022827"/>
    </source>
</evidence>
<dbReference type="Gene3D" id="1.10.540.10">
    <property type="entry name" value="Acyl-CoA dehydrogenase/oxidase, N-terminal domain"/>
    <property type="match status" value="1"/>
</dbReference>
<dbReference type="InterPro" id="IPR046373">
    <property type="entry name" value="Acyl-CoA_Oxase/DH_mid-dom_sf"/>
</dbReference>
<proteinExistence type="inferred from homology"/>
<evidence type="ECO:0000313" key="7">
    <source>
        <dbReference type="EMBL" id="MDR7304375.1"/>
    </source>
</evidence>
<name>A0AAE4CNF4_9ACTN</name>
<dbReference type="Pfam" id="PF02771">
    <property type="entry name" value="Acyl-CoA_dh_N"/>
    <property type="match status" value="1"/>
</dbReference>
<dbReference type="Gene3D" id="1.20.140.10">
    <property type="entry name" value="Butyryl-CoA Dehydrogenase, subunit A, domain 3"/>
    <property type="match status" value="1"/>
</dbReference>
<dbReference type="PANTHER" id="PTHR43884">
    <property type="entry name" value="ACYL-COA DEHYDROGENASE"/>
    <property type="match status" value="1"/>
</dbReference>
<evidence type="ECO:0000313" key="8">
    <source>
        <dbReference type="Proteomes" id="UP001180845"/>
    </source>
</evidence>
<comment type="similarity">
    <text evidence="2">Belongs to the acyl-CoA dehydrogenase family.</text>
</comment>
<evidence type="ECO:0000259" key="5">
    <source>
        <dbReference type="Pfam" id="PF00441"/>
    </source>
</evidence>
<evidence type="ECO:0000259" key="6">
    <source>
        <dbReference type="Pfam" id="PF02771"/>
    </source>
</evidence>
<dbReference type="Gene3D" id="2.40.110.10">
    <property type="entry name" value="Butyryl-CoA Dehydrogenase, subunit A, domain 2"/>
    <property type="match status" value="1"/>
</dbReference>
<feature type="domain" description="Acyl-CoA dehydrogenase/oxidase N-terminal" evidence="6">
    <location>
        <begin position="6"/>
        <end position="94"/>
    </location>
</feature>
<dbReference type="InterPro" id="IPR037069">
    <property type="entry name" value="AcylCoA_DH/ox_N_sf"/>
</dbReference>
<dbReference type="InterPro" id="IPR013786">
    <property type="entry name" value="AcylCoA_DH/ox_N"/>
</dbReference>
<dbReference type="SUPFAM" id="SSF47203">
    <property type="entry name" value="Acyl-CoA dehydrogenase C-terminal domain-like"/>
    <property type="match status" value="1"/>
</dbReference>
<dbReference type="GO" id="GO:0003995">
    <property type="term" value="F:acyl-CoA dehydrogenase activity"/>
    <property type="evidence" value="ECO:0007669"/>
    <property type="project" value="TreeGrafter"/>
</dbReference>
<dbReference type="InterPro" id="IPR009075">
    <property type="entry name" value="AcylCo_DH/oxidase_C"/>
</dbReference>
<dbReference type="SUPFAM" id="SSF56645">
    <property type="entry name" value="Acyl-CoA dehydrogenase NM domain-like"/>
    <property type="match status" value="1"/>
</dbReference>
<comment type="cofactor">
    <cofactor evidence="1">
        <name>FAD</name>
        <dbReference type="ChEBI" id="CHEBI:57692"/>
    </cofactor>
</comment>
<dbReference type="Proteomes" id="UP001180845">
    <property type="component" value="Unassembled WGS sequence"/>
</dbReference>
<dbReference type="InterPro" id="IPR009100">
    <property type="entry name" value="AcylCoA_DH/oxidase_NM_dom_sf"/>
</dbReference>
<dbReference type="AlphaFoldDB" id="A0AAE4CNF4"/>
<keyword evidence="3" id="KW-0285">Flavoprotein</keyword>
<keyword evidence="8" id="KW-1185">Reference proteome</keyword>
<dbReference type="RefSeq" id="WP_310278047.1">
    <property type="nucleotide sequence ID" value="NZ_JAVDXW010000001.1"/>
</dbReference>